<evidence type="ECO:0000259" key="4">
    <source>
        <dbReference type="PROSITE" id="PS51186"/>
    </source>
</evidence>
<organism evidence="5 6">
    <name type="scientific">Rubrivivax albus</name>
    <dbReference type="NCBI Taxonomy" id="2499835"/>
    <lineage>
        <taxon>Bacteria</taxon>
        <taxon>Pseudomonadati</taxon>
        <taxon>Pseudomonadota</taxon>
        <taxon>Betaproteobacteria</taxon>
        <taxon>Burkholderiales</taxon>
        <taxon>Sphaerotilaceae</taxon>
        <taxon>Rubrivivax</taxon>
    </lineage>
</organism>
<comment type="similarity">
    <text evidence="3">Belongs to the acetyltransferase family. RimJ subfamily.</text>
</comment>
<evidence type="ECO:0000256" key="2">
    <source>
        <dbReference type="ARBA" id="ARBA00023315"/>
    </source>
</evidence>
<dbReference type="GO" id="GO:0016747">
    <property type="term" value="F:acyltransferase activity, transferring groups other than amino-acyl groups"/>
    <property type="evidence" value="ECO:0007669"/>
    <property type="project" value="InterPro"/>
</dbReference>
<accession>A0A3S2TQL7</accession>
<dbReference type="InterPro" id="IPR051531">
    <property type="entry name" value="N-acetyltransferase"/>
</dbReference>
<dbReference type="Pfam" id="PF00583">
    <property type="entry name" value="Acetyltransf_1"/>
    <property type="match status" value="1"/>
</dbReference>
<keyword evidence="1 5" id="KW-0808">Transferase</keyword>
<sequence length="171" mass="18841">MTLRRATPDDAPAFVALMADPQVYGGLMQLPFPSEAQWRQRLEGCDNGGAELSLVAERDGDLVGSAGLHPVGAHVRRRHVAMIGISVRPDAQGQGVGTALMQALCDYADRWAHILRIELGVYTDNVRAIALYRRFGFEVEGTHKAYALRDGVFVDSHTMARLHPNPPKIRR</sequence>
<evidence type="ECO:0000313" key="5">
    <source>
        <dbReference type="EMBL" id="RVT51137.1"/>
    </source>
</evidence>
<protein>
    <submittedName>
        <fullName evidence="5">GNAT family N-acetyltransferase</fullName>
    </submittedName>
</protein>
<dbReference type="CDD" id="cd04301">
    <property type="entry name" value="NAT_SF"/>
    <property type="match status" value="1"/>
</dbReference>
<evidence type="ECO:0000256" key="3">
    <source>
        <dbReference type="ARBA" id="ARBA00038502"/>
    </source>
</evidence>
<dbReference type="Proteomes" id="UP000288178">
    <property type="component" value="Unassembled WGS sequence"/>
</dbReference>
<dbReference type="InterPro" id="IPR016181">
    <property type="entry name" value="Acyl_CoA_acyltransferase"/>
</dbReference>
<dbReference type="PANTHER" id="PTHR43792">
    <property type="entry name" value="GNAT FAMILY, PUTATIVE (AFU_ORTHOLOGUE AFUA_3G00765)-RELATED-RELATED"/>
    <property type="match status" value="1"/>
</dbReference>
<comment type="caution">
    <text evidence="5">The sequence shown here is derived from an EMBL/GenBank/DDBJ whole genome shotgun (WGS) entry which is preliminary data.</text>
</comment>
<keyword evidence="2" id="KW-0012">Acyltransferase</keyword>
<dbReference type="Gene3D" id="3.40.630.30">
    <property type="match status" value="1"/>
</dbReference>
<dbReference type="OrthoDB" id="336415at2"/>
<gene>
    <name evidence="5" type="ORF">ENE75_14680</name>
</gene>
<reference evidence="5 6" key="1">
    <citation type="submission" date="2019-01" db="EMBL/GenBank/DDBJ databases">
        <authorList>
            <person name="Chen W.-M."/>
        </authorList>
    </citation>
    <scope>NUCLEOTIDE SEQUENCE [LARGE SCALE GENOMIC DNA]</scope>
    <source>
        <strain evidence="5 6">ICH-3</strain>
    </source>
</reference>
<feature type="domain" description="N-acetyltransferase" evidence="4">
    <location>
        <begin position="1"/>
        <end position="160"/>
    </location>
</feature>
<dbReference type="InterPro" id="IPR000182">
    <property type="entry name" value="GNAT_dom"/>
</dbReference>
<dbReference type="PROSITE" id="PS51186">
    <property type="entry name" value="GNAT"/>
    <property type="match status" value="1"/>
</dbReference>
<keyword evidence="6" id="KW-1185">Reference proteome</keyword>
<dbReference type="AlphaFoldDB" id="A0A3S2TQL7"/>
<proteinExistence type="inferred from homology"/>
<evidence type="ECO:0000256" key="1">
    <source>
        <dbReference type="ARBA" id="ARBA00022679"/>
    </source>
</evidence>
<dbReference type="PANTHER" id="PTHR43792:SF8">
    <property type="entry name" value="[RIBOSOMAL PROTEIN US5]-ALANINE N-ACETYLTRANSFERASE"/>
    <property type="match status" value="1"/>
</dbReference>
<dbReference type="EMBL" id="SACT01000004">
    <property type="protein sequence ID" value="RVT51137.1"/>
    <property type="molecule type" value="Genomic_DNA"/>
</dbReference>
<dbReference type="RefSeq" id="WP_128199164.1">
    <property type="nucleotide sequence ID" value="NZ_SACT01000004.1"/>
</dbReference>
<name>A0A3S2TQL7_9BURK</name>
<dbReference type="SUPFAM" id="SSF55729">
    <property type="entry name" value="Acyl-CoA N-acyltransferases (Nat)"/>
    <property type="match status" value="1"/>
</dbReference>
<evidence type="ECO:0000313" key="6">
    <source>
        <dbReference type="Proteomes" id="UP000288178"/>
    </source>
</evidence>